<gene>
    <name evidence="3" type="ORF">SAMN04488060_0383</name>
</gene>
<dbReference type="EMBL" id="FOWZ01000001">
    <property type="protein sequence ID" value="SFO86347.1"/>
    <property type="molecule type" value="Genomic_DNA"/>
</dbReference>
<feature type="transmembrane region" description="Helical" evidence="1">
    <location>
        <begin position="91"/>
        <end position="113"/>
    </location>
</feature>
<dbReference type="InterPro" id="IPR002656">
    <property type="entry name" value="Acyl_transf_3_dom"/>
</dbReference>
<dbReference type="Proteomes" id="UP000199331">
    <property type="component" value="Unassembled WGS sequence"/>
</dbReference>
<sequence>MIAPPLRPTIPQLHQLTGLRGLAAWFVVLYHIRLSMSGIVSAEAIWVLGKGYLAVDLFFMLSGFVMWLNYGHRLRGHGWRATADFWWKRIARIWPLHLLVLAGMVVFALVLVMTERSTDMYPFAELPMHLVLIQNWGVTDQLSWNHPAWSISTELAAYLLFPAFVAALHWNRIGTGGLFAIAALLIALLHGVFAYFGHRELGQDIARLGLIRCLIEFAVGALLCMIWQRWSRAGARMAFAAGGICMASVAAGLWLLVPETAFVPLALASGLLALALSGGVIAKLFSSSPMRWLGDLSYATYLTHFFLFILFKIAVVGADGQLTLAQCAAFLAIVLIVSAALHYRFERPAQKWLVSRRPYKSAPTTGDARS</sequence>
<evidence type="ECO:0000259" key="2">
    <source>
        <dbReference type="Pfam" id="PF01757"/>
    </source>
</evidence>
<keyword evidence="3" id="KW-0012">Acyltransferase</keyword>
<feature type="transmembrane region" description="Helical" evidence="1">
    <location>
        <begin position="21"/>
        <end position="46"/>
    </location>
</feature>
<feature type="transmembrane region" description="Helical" evidence="1">
    <location>
        <begin position="298"/>
        <end position="317"/>
    </location>
</feature>
<evidence type="ECO:0000313" key="3">
    <source>
        <dbReference type="EMBL" id="SFO86347.1"/>
    </source>
</evidence>
<feature type="transmembrane region" description="Helical" evidence="1">
    <location>
        <begin position="263"/>
        <end position="286"/>
    </location>
</feature>
<dbReference type="Pfam" id="PF01757">
    <property type="entry name" value="Acyl_transf_3"/>
    <property type="match status" value="1"/>
</dbReference>
<proteinExistence type="predicted"/>
<organism evidence="3 4">
    <name type="scientific">Qipengyuania nanhaisediminis</name>
    <dbReference type="NCBI Taxonomy" id="604088"/>
    <lineage>
        <taxon>Bacteria</taxon>
        <taxon>Pseudomonadati</taxon>
        <taxon>Pseudomonadota</taxon>
        <taxon>Alphaproteobacteria</taxon>
        <taxon>Sphingomonadales</taxon>
        <taxon>Erythrobacteraceae</taxon>
        <taxon>Qipengyuania</taxon>
    </lineage>
</organism>
<keyword evidence="1" id="KW-0472">Membrane</keyword>
<reference evidence="4" key="1">
    <citation type="submission" date="2016-10" db="EMBL/GenBank/DDBJ databases">
        <authorList>
            <person name="Varghese N."/>
            <person name="Submissions S."/>
        </authorList>
    </citation>
    <scope>NUCLEOTIDE SEQUENCE [LARGE SCALE GENOMIC DNA]</scope>
    <source>
        <strain evidence="4">CGMCC 1.7715</strain>
    </source>
</reference>
<feature type="domain" description="Acyltransferase 3" evidence="2">
    <location>
        <begin position="14"/>
        <end position="341"/>
    </location>
</feature>
<feature type="transmembrane region" description="Helical" evidence="1">
    <location>
        <begin position="177"/>
        <end position="197"/>
    </location>
</feature>
<keyword evidence="4" id="KW-1185">Reference proteome</keyword>
<dbReference type="GO" id="GO:0000271">
    <property type="term" value="P:polysaccharide biosynthetic process"/>
    <property type="evidence" value="ECO:0007669"/>
    <property type="project" value="TreeGrafter"/>
</dbReference>
<name>A0A1I5KN70_9SPHN</name>
<keyword evidence="1" id="KW-0812">Transmembrane</keyword>
<protein>
    <submittedName>
        <fullName evidence="3">Peptidoglycan/LPS O-acetylase OafA/YrhL, contains acyltransferase and SGNH-hydrolase domains</fullName>
    </submittedName>
</protein>
<dbReference type="GO" id="GO:0016747">
    <property type="term" value="F:acyltransferase activity, transferring groups other than amino-acyl groups"/>
    <property type="evidence" value="ECO:0007669"/>
    <property type="project" value="InterPro"/>
</dbReference>
<keyword evidence="3" id="KW-0378">Hydrolase</keyword>
<dbReference type="GO" id="GO:0016020">
    <property type="term" value="C:membrane"/>
    <property type="evidence" value="ECO:0007669"/>
    <property type="project" value="TreeGrafter"/>
</dbReference>
<dbReference type="STRING" id="604088.SAMN04488060_0383"/>
<feature type="transmembrane region" description="Helical" evidence="1">
    <location>
        <begin position="209"/>
        <end position="227"/>
    </location>
</feature>
<feature type="transmembrane region" description="Helical" evidence="1">
    <location>
        <begin position="323"/>
        <end position="343"/>
    </location>
</feature>
<keyword evidence="3" id="KW-0808">Transferase</keyword>
<dbReference type="AlphaFoldDB" id="A0A1I5KN70"/>
<evidence type="ECO:0000313" key="4">
    <source>
        <dbReference type="Proteomes" id="UP000199331"/>
    </source>
</evidence>
<feature type="transmembrane region" description="Helical" evidence="1">
    <location>
        <begin position="52"/>
        <end position="70"/>
    </location>
</feature>
<dbReference type="PANTHER" id="PTHR23028">
    <property type="entry name" value="ACETYLTRANSFERASE"/>
    <property type="match status" value="1"/>
</dbReference>
<feature type="transmembrane region" description="Helical" evidence="1">
    <location>
        <begin position="239"/>
        <end position="257"/>
    </location>
</feature>
<evidence type="ECO:0000256" key="1">
    <source>
        <dbReference type="SAM" id="Phobius"/>
    </source>
</evidence>
<accession>A0A1I5KN70</accession>
<dbReference type="PANTHER" id="PTHR23028:SF53">
    <property type="entry name" value="ACYL_TRANSF_3 DOMAIN-CONTAINING PROTEIN"/>
    <property type="match status" value="1"/>
</dbReference>
<keyword evidence="1" id="KW-1133">Transmembrane helix</keyword>
<dbReference type="GO" id="GO:0016787">
    <property type="term" value="F:hydrolase activity"/>
    <property type="evidence" value="ECO:0007669"/>
    <property type="project" value="UniProtKB-KW"/>
</dbReference>
<dbReference type="InterPro" id="IPR050879">
    <property type="entry name" value="Acyltransferase_3"/>
</dbReference>
<feature type="transmembrane region" description="Helical" evidence="1">
    <location>
        <begin position="148"/>
        <end position="170"/>
    </location>
</feature>